<keyword evidence="3" id="KW-1185">Reference proteome</keyword>
<dbReference type="AlphaFoldDB" id="A0A3D8SJ39"/>
<protein>
    <submittedName>
        <fullName evidence="2">Uncharacterized protein</fullName>
    </submittedName>
</protein>
<dbReference type="GeneID" id="38113352"/>
<sequence length="331" mass="36378">MYQSFIHQSPLKEGRRILSEKNANACLSPARSPTKQALLHAPSPSPKKLLPSPLFAPSFIAQKRSIGQVHEEDASSLPVPGHGQRVDHGPDAMNIDVPEQTTQPAKSTSEEQVDPAITLPRAVPSDPETRKQFIQEKAILLRSRLQNAMRRVRDHQIDRRVSELEEHSRKYPRLSASVTSKPSDTGVGLQQHLEQKYGPDGNEDDDEPMLSTPRARMPRDEQEQREIIHISDEDDETTPTQKNQHIATNVDTAPSLQMVLSSPTYNSTTQTGRFDDDRPVAREATIATSPSSSVRGERRGDGDAVDGLLKLMSTPTAGSSQAQPRATGASA</sequence>
<feature type="compositionally biased region" description="Polar residues" evidence="1">
    <location>
        <begin position="313"/>
        <end position="331"/>
    </location>
</feature>
<feature type="region of interest" description="Disordered" evidence="1">
    <location>
        <begin position="285"/>
        <end position="331"/>
    </location>
</feature>
<dbReference type="STRING" id="1810919.A0A3D8SJ39"/>
<gene>
    <name evidence="2" type="ORF">DSM5745_02982</name>
</gene>
<organism evidence="2 3">
    <name type="scientific">Aspergillus mulundensis</name>
    <dbReference type="NCBI Taxonomy" id="1810919"/>
    <lineage>
        <taxon>Eukaryota</taxon>
        <taxon>Fungi</taxon>
        <taxon>Dikarya</taxon>
        <taxon>Ascomycota</taxon>
        <taxon>Pezizomycotina</taxon>
        <taxon>Eurotiomycetes</taxon>
        <taxon>Eurotiomycetidae</taxon>
        <taxon>Eurotiales</taxon>
        <taxon>Aspergillaceae</taxon>
        <taxon>Aspergillus</taxon>
        <taxon>Aspergillus subgen. Nidulantes</taxon>
    </lineage>
</organism>
<comment type="caution">
    <text evidence="2">The sequence shown here is derived from an EMBL/GenBank/DDBJ whole genome shotgun (WGS) entry which is preliminary data.</text>
</comment>
<dbReference type="Proteomes" id="UP000256690">
    <property type="component" value="Unassembled WGS sequence"/>
</dbReference>
<proteinExistence type="predicted"/>
<feature type="region of interest" description="Disordered" evidence="1">
    <location>
        <begin position="162"/>
        <end position="223"/>
    </location>
</feature>
<dbReference type="RefSeq" id="XP_026605864.1">
    <property type="nucleotide sequence ID" value="XM_026744998.1"/>
</dbReference>
<evidence type="ECO:0000313" key="2">
    <source>
        <dbReference type="EMBL" id="RDW86340.1"/>
    </source>
</evidence>
<accession>A0A3D8SJ39</accession>
<evidence type="ECO:0000256" key="1">
    <source>
        <dbReference type="SAM" id="MobiDB-lite"/>
    </source>
</evidence>
<feature type="region of interest" description="Disordered" evidence="1">
    <location>
        <begin position="24"/>
        <end position="45"/>
    </location>
</feature>
<name>A0A3D8SJ39_9EURO</name>
<reference evidence="2 3" key="1">
    <citation type="journal article" date="2018" name="IMA Fungus">
        <title>IMA Genome-F 9: Draft genome sequence of Annulohypoxylon stygium, Aspergillus mulundensis, Berkeleyomyces basicola (syn. Thielaviopsis basicola), Ceratocystis smalleyi, two Cercospora beticola strains, Coleophoma cylindrospora, Fusarium fracticaudum, Phialophora cf. hyalina, and Morchella septimelata.</title>
        <authorList>
            <person name="Wingfield B.D."/>
            <person name="Bills G.F."/>
            <person name="Dong Y."/>
            <person name="Huang W."/>
            <person name="Nel W.J."/>
            <person name="Swalarsk-Parry B.S."/>
            <person name="Vaghefi N."/>
            <person name="Wilken P.M."/>
            <person name="An Z."/>
            <person name="de Beer Z.W."/>
            <person name="De Vos L."/>
            <person name="Chen L."/>
            <person name="Duong T.A."/>
            <person name="Gao Y."/>
            <person name="Hammerbacher A."/>
            <person name="Kikkert J.R."/>
            <person name="Li Y."/>
            <person name="Li H."/>
            <person name="Li K."/>
            <person name="Li Q."/>
            <person name="Liu X."/>
            <person name="Ma X."/>
            <person name="Naidoo K."/>
            <person name="Pethybridge S.J."/>
            <person name="Sun J."/>
            <person name="Steenkamp E.T."/>
            <person name="van der Nest M.A."/>
            <person name="van Wyk S."/>
            <person name="Wingfield M.J."/>
            <person name="Xiong C."/>
            <person name="Yue Q."/>
            <person name="Zhang X."/>
        </authorList>
    </citation>
    <scope>NUCLEOTIDE SEQUENCE [LARGE SCALE GENOMIC DNA]</scope>
    <source>
        <strain evidence="2 3">DSM 5745</strain>
    </source>
</reference>
<dbReference type="OrthoDB" id="5345625at2759"/>
<dbReference type="EMBL" id="PVWQ01000003">
    <property type="protein sequence ID" value="RDW86340.1"/>
    <property type="molecule type" value="Genomic_DNA"/>
</dbReference>
<evidence type="ECO:0000313" key="3">
    <source>
        <dbReference type="Proteomes" id="UP000256690"/>
    </source>
</evidence>